<evidence type="ECO:0000313" key="3">
    <source>
        <dbReference type="Proteomes" id="UP001321498"/>
    </source>
</evidence>
<organism evidence="2 3">
    <name type="scientific">Naasia aerilata</name>
    <dbReference type="NCBI Taxonomy" id="1162966"/>
    <lineage>
        <taxon>Bacteria</taxon>
        <taxon>Bacillati</taxon>
        <taxon>Actinomycetota</taxon>
        <taxon>Actinomycetes</taxon>
        <taxon>Micrococcales</taxon>
        <taxon>Microbacteriaceae</taxon>
        <taxon>Naasia</taxon>
    </lineage>
</organism>
<proteinExistence type="predicted"/>
<name>A0ABM8G9L8_9MICO</name>
<protein>
    <submittedName>
        <fullName evidence="2">Uncharacterized protein</fullName>
    </submittedName>
</protein>
<dbReference type="Proteomes" id="UP001321498">
    <property type="component" value="Chromosome"/>
</dbReference>
<evidence type="ECO:0000313" key="2">
    <source>
        <dbReference type="EMBL" id="BDZ44893.1"/>
    </source>
</evidence>
<keyword evidence="3" id="KW-1185">Reference proteome</keyword>
<dbReference type="RefSeq" id="WP_286278305.1">
    <property type="nucleotide sequence ID" value="NZ_AP027731.1"/>
</dbReference>
<feature type="region of interest" description="Disordered" evidence="1">
    <location>
        <begin position="91"/>
        <end position="112"/>
    </location>
</feature>
<accession>A0ABM8G9L8</accession>
<reference evidence="3" key="1">
    <citation type="journal article" date="2019" name="Int. J. Syst. Evol. Microbiol.">
        <title>The Global Catalogue of Microorganisms (GCM) 10K type strain sequencing project: providing services to taxonomists for standard genome sequencing and annotation.</title>
        <authorList>
            <consortium name="The Broad Institute Genomics Platform"/>
            <consortium name="The Broad Institute Genome Sequencing Center for Infectious Disease"/>
            <person name="Wu L."/>
            <person name="Ma J."/>
        </authorList>
    </citation>
    <scope>NUCLEOTIDE SEQUENCE [LARGE SCALE GENOMIC DNA]</scope>
    <source>
        <strain evidence="3">NBRC 108725</strain>
    </source>
</reference>
<gene>
    <name evidence="2" type="ORF">GCM10025866_08020</name>
</gene>
<feature type="compositionally biased region" description="Gly residues" evidence="1">
    <location>
        <begin position="98"/>
        <end position="112"/>
    </location>
</feature>
<evidence type="ECO:0000256" key="1">
    <source>
        <dbReference type="SAM" id="MobiDB-lite"/>
    </source>
</evidence>
<sequence>MAVMRIVYAGRTFLAGQDAVSLLIDYSAALARAGSADAVQLRSIDPDGTVEEISFVIGAGIPLLGETSHAVGPGPVNVQAMEYMQRELDRLNAQRAPGGTGTGTGTGAGAER</sequence>
<dbReference type="EMBL" id="AP027731">
    <property type="protein sequence ID" value="BDZ44893.1"/>
    <property type="molecule type" value="Genomic_DNA"/>
</dbReference>